<gene>
    <name evidence="1" type="ORF">LTR37_004264</name>
</gene>
<evidence type="ECO:0000313" key="1">
    <source>
        <dbReference type="EMBL" id="KAK3719727.1"/>
    </source>
</evidence>
<comment type="caution">
    <text evidence="1">The sequence shown here is derived from an EMBL/GenBank/DDBJ whole genome shotgun (WGS) entry which is preliminary data.</text>
</comment>
<protein>
    <submittedName>
        <fullName evidence="1">Uncharacterized protein</fullName>
    </submittedName>
</protein>
<dbReference type="Proteomes" id="UP001281147">
    <property type="component" value="Unassembled WGS sequence"/>
</dbReference>
<name>A0ACC3NP61_9PEZI</name>
<organism evidence="1 2">
    <name type="scientific">Vermiconidia calcicola</name>
    <dbReference type="NCBI Taxonomy" id="1690605"/>
    <lineage>
        <taxon>Eukaryota</taxon>
        <taxon>Fungi</taxon>
        <taxon>Dikarya</taxon>
        <taxon>Ascomycota</taxon>
        <taxon>Pezizomycotina</taxon>
        <taxon>Dothideomycetes</taxon>
        <taxon>Dothideomycetidae</taxon>
        <taxon>Mycosphaerellales</taxon>
        <taxon>Extremaceae</taxon>
        <taxon>Vermiconidia</taxon>
    </lineage>
</organism>
<dbReference type="EMBL" id="JAUTXU010000025">
    <property type="protein sequence ID" value="KAK3719727.1"/>
    <property type="molecule type" value="Genomic_DNA"/>
</dbReference>
<proteinExistence type="predicted"/>
<accession>A0ACC3NP61</accession>
<evidence type="ECO:0000313" key="2">
    <source>
        <dbReference type="Proteomes" id="UP001281147"/>
    </source>
</evidence>
<sequence>METFHTTPTVLNVPELLEIVLLHLSAKDLLLSQRVARLWRRTVQRSKSLRQTLFLEHVEPTTAWVLQRGDSEVVRAGPFSLGSKIVRELPAEDIHKVQVPDQTGYSYKAIWNDLLLRPGHWRHLSLDDRAQNGEGACLVKFSATAPDAARAMFLTHPPCTHLLLWLNWGEPEEISKPNGIRLGDVLRKVEAAPRTPYLREVFMRLKGVVCPTKADEKEMRERFVTNAYRRGIST</sequence>
<reference evidence="1" key="1">
    <citation type="submission" date="2023-07" db="EMBL/GenBank/DDBJ databases">
        <title>Black Yeasts Isolated from many extreme environments.</title>
        <authorList>
            <person name="Coleine C."/>
            <person name="Stajich J.E."/>
            <person name="Selbmann L."/>
        </authorList>
    </citation>
    <scope>NUCLEOTIDE SEQUENCE</scope>
    <source>
        <strain evidence="1">CCFEE 5714</strain>
    </source>
</reference>
<keyword evidence="2" id="KW-1185">Reference proteome</keyword>